<reference evidence="3" key="1">
    <citation type="submission" date="2018-07" db="EMBL/GenBank/DDBJ databases">
        <title>Streptacidiphilus bronchialis DSM 106435 chromosome.</title>
        <authorList>
            <person name="Batra D."/>
            <person name="Gulvik C.A."/>
        </authorList>
    </citation>
    <scope>NUCLEOTIDE SEQUENCE [LARGE SCALE GENOMIC DNA]</scope>
    <source>
        <strain evidence="3">DSM 106435</strain>
    </source>
</reference>
<dbReference type="Gene3D" id="1.25.40.10">
    <property type="entry name" value="Tetratricopeptide repeat domain"/>
    <property type="match status" value="2"/>
</dbReference>
<gene>
    <name evidence="2" type="ORF">C7M71_000810</name>
</gene>
<dbReference type="Pfam" id="PF12770">
    <property type="entry name" value="CHAT"/>
    <property type="match status" value="1"/>
</dbReference>
<dbReference type="InterPro" id="IPR011990">
    <property type="entry name" value="TPR-like_helical_dom_sf"/>
</dbReference>
<dbReference type="OrthoDB" id="3206999at2"/>
<accession>A0A345SR75</accession>
<dbReference type="SUPFAM" id="SSF81901">
    <property type="entry name" value="HCP-like"/>
    <property type="match status" value="1"/>
</dbReference>
<dbReference type="AlphaFoldDB" id="A0A345SR75"/>
<protein>
    <submittedName>
        <fullName evidence="2">CHAT domain-containing protein</fullName>
    </submittedName>
</protein>
<sequence>MPVGEDEGERAWQFLLQGVELERHGRTVEAEQEFLKAAALGEFNAMYNCGLLAERRGRTAEAHDWYVRAHNAGHPEAANNLGVLLHNAGDPDALLWFQLAAAMGHRQAAGNAKALLASRSRWAKRRKAGPEVLRAAAESAYREFTATGNDARLVRAVTLSREAVRLAGRRHRSRSRMLADLRDVLRYRYELRGDVADLEEAVSVAREALDGLASGHPERLTAAHALIALLNAQFEVTLIAGPLLKAVDEVGRPALRQHRGTEQARAALESSLCGALVALFRHADATVDLDEAITLGRAAVRRLPGVAVPLSNLGAALLLRGTQRGSLDDINEAVEVLREATAAATAAHDTPQLTRSSVNLISALRIRADLTGRAADDHEAEEAAERMRHAVSAEPTHHPRTLVKAVIATDGPTSADATRHALSVLPPMHTDRPFLLLHLAKALSADGKREEAIAAAREAAALAVSSQAKVDAQRILGRLLLSDDADDADDTDDGRRQAALAEAIEVLTASANALEKTEVVYAEVMTGLATALLGRFVRDGLESDHEAALDALRAAANAAGSSVQDRLFAARYWAGVALEAGDTGDALAASRVAVSLLSEFGWIGLDRGDQEQSLRDGAAMPRDAAALAIATGQPKLAVELLEQGRSVLWRSTLHLREDLAALAAKDPALAAELEQVRATLNGHAALSPESRMRLADQWTRLLGKVRQLRGFETFLGPPSFEALVPAAGKGPVVIVNISTIRCDALLVMPDGQVEVVPLPDVDVPEMDTVSNTYREHLALAQEPGATGRARERARHTVHDTLEWLWERIARPVLDRLAFSYASETPPRLWWCPTASLMTLPLHAAGRYPRTSADRAEPVGSPFAVVSSYTATLSALIDARRRPVAAGAGVVAVALTDTGRGHDPLPGVATELGMLEEVFGRQRLTVLVDDAATVAAVREQLLDHTWAHFACHGSLDMASPTDSGLALRDGDMNVLDFADLPLETADLAFLSACHTAVGGGRLPDEAIHTAAALRMAGFRHVVATQWSVHDQAAPILAAAFYRHLGVSGPMDSAGAAVALHHAVAELRDANLTDPTLWVPFIHDGP</sequence>
<keyword evidence="3" id="KW-1185">Reference proteome</keyword>
<organism evidence="2 3">
    <name type="scientific">Peterkaempfera bronchialis</name>
    <dbReference type="NCBI Taxonomy" id="2126346"/>
    <lineage>
        <taxon>Bacteria</taxon>
        <taxon>Bacillati</taxon>
        <taxon>Actinomycetota</taxon>
        <taxon>Actinomycetes</taxon>
        <taxon>Kitasatosporales</taxon>
        <taxon>Streptomycetaceae</taxon>
        <taxon>Peterkaempfera</taxon>
    </lineage>
</organism>
<proteinExistence type="predicted"/>
<dbReference type="Proteomes" id="UP000249340">
    <property type="component" value="Chromosome"/>
</dbReference>
<feature type="domain" description="CHAT" evidence="1">
    <location>
        <begin position="799"/>
        <end position="1083"/>
    </location>
</feature>
<dbReference type="KEGG" id="stri:C7M71_000810"/>
<evidence type="ECO:0000259" key="1">
    <source>
        <dbReference type="Pfam" id="PF12770"/>
    </source>
</evidence>
<dbReference type="SUPFAM" id="SSF48452">
    <property type="entry name" value="TPR-like"/>
    <property type="match status" value="1"/>
</dbReference>
<dbReference type="EMBL" id="CP031264">
    <property type="protein sequence ID" value="AXI76230.1"/>
    <property type="molecule type" value="Genomic_DNA"/>
</dbReference>
<name>A0A345SR75_9ACTN</name>
<evidence type="ECO:0000313" key="2">
    <source>
        <dbReference type="EMBL" id="AXI76230.1"/>
    </source>
</evidence>
<evidence type="ECO:0000313" key="3">
    <source>
        <dbReference type="Proteomes" id="UP000249340"/>
    </source>
</evidence>
<dbReference type="InterPro" id="IPR024983">
    <property type="entry name" value="CHAT_dom"/>
</dbReference>